<protein>
    <submittedName>
        <fullName evidence="1">Uncharacterized protein</fullName>
    </submittedName>
</protein>
<keyword evidence="2" id="KW-1185">Reference proteome</keyword>
<dbReference type="OrthoDB" id="3238155at2759"/>
<organism evidence="1 2">
    <name type="scientific">Suillus discolor</name>
    <dbReference type="NCBI Taxonomy" id="1912936"/>
    <lineage>
        <taxon>Eukaryota</taxon>
        <taxon>Fungi</taxon>
        <taxon>Dikarya</taxon>
        <taxon>Basidiomycota</taxon>
        <taxon>Agaricomycotina</taxon>
        <taxon>Agaricomycetes</taxon>
        <taxon>Agaricomycetidae</taxon>
        <taxon>Boletales</taxon>
        <taxon>Suillineae</taxon>
        <taxon>Suillaceae</taxon>
        <taxon>Suillus</taxon>
    </lineage>
</organism>
<dbReference type="RefSeq" id="XP_041292325.1">
    <property type="nucleotide sequence ID" value="XM_041441599.1"/>
</dbReference>
<dbReference type="Proteomes" id="UP000823399">
    <property type="component" value="Unassembled WGS sequence"/>
</dbReference>
<dbReference type="AlphaFoldDB" id="A0A9P7F5D9"/>
<gene>
    <name evidence="1" type="ORF">F5147DRAFT_774343</name>
</gene>
<proteinExistence type="predicted"/>
<dbReference type="EMBL" id="JABBWM010000031">
    <property type="protein sequence ID" value="KAG2107511.1"/>
    <property type="molecule type" value="Genomic_DNA"/>
</dbReference>
<dbReference type="GeneID" id="64703858"/>
<reference evidence="1" key="1">
    <citation type="journal article" date="2020" name="New Phytol.">
        <title>Comparative genomics reveals dynamic genome evolution in host specialist ectomycorrhizal fungi.</title>
        <authorList>
            <person name="Lofgren L.A."/>
            <person name="Nguyen N.H."/>
            <person name="Vilgalys R."/>
            <person name="Ruytinx J."/>
            <person name="Liao H.L."/>
            <person name="Branco S."/>
            <person name="Kuo A."/>
            <person name="LaButti K."/>
            <person name="Lipzen A."/>
            <person name="Andreopoulos W."/>
            <person name="Pangilinan J."/>
            <person name="Riley R."/>
            <person name="Hundley H."/>
            <person name="Na H."/>
            <person name="Barry K."/>
            <person name="Grigoriev I.V."/>
            <person name="Stajich J.E."/>
            <person name="Kennedy P.G."/>
        </authorList>
    </citation>
    <scope>NUCLEOTIDE SEQUENCE</scope>
    <source>
        <strain evidence="1">FC423</strain>
    </source>
</reference>
<name>A0A9P7F5D9_9AGAM</name>
<comment type="caution">
    <text evidence="1">The sequence shown here is derived from an EMBL/GenBank/DDBJ whole genome shotgun (WGS) entry which is preliminary data.</text>
</comment>
<evidence type="ECO:0000313" key="1">
    <source>
        <dbReference type="EMBL" id="KAG2107511.1"/>
    </source>
</evidence>
<sequence length="351" mass="39502">MAPPVAKFLSRKLKEAIKGASESKLAFDNLNETANPDMVVLWKAEEALAHANRAEDPTAMDIYEVRLERGKSPTKKQQELRLLQAQNRPEHPVINPPSRRGAATWLTTGLTIEESQISLCKDVRSLRMHPMDMQLLRVARCRDKLHTQITSFLEMSPTYLGVGVNVNDPDCPVTVCNSLDDCEDYSNFDEDQNPDPDVHNTSIFQPELTVIPLPSNIGQANDALHAIRVHLGDKAVLFRNTVRSAKSQASSTRAWTRVRSVETAVNLHARIYSKCRSQLAKLPDHDLLKKYLPLKKEDLKASSAVADPNARGQRDTTLSWFWSLDVQGDTSGNDWMTEFYRVNWLLDESTA</sequence>
<accession>A0A9P7F5D9</accession>
<evidence type="ECO:0000313" key="2">
    <source>
        <dbReference type="Proteomes" id="UP000823399"/>
    </source>
</evidence>